<keyword evidence="5" id="KW-0131">Cell cycle</keyword>
<organism evidence="6 7">
    <name type="scientific">Eleutherodactylus coqui</name>
    <name type="common">Puerto Rican coqui</name>
    <dbReference type="NCBI Taxonomy" id="57060"/>
    <lineage>
        <taxon>Eukaryota</taxon>
        <taxon>Metazoa</taxon>
        <taxon>Chordata</taxon>
        <taxon>Craniata</taxon>
        <taxon>Vertebrata</taxon>
        <taxon>Euteleostomi</taxon>
        <taxon>Amphibia</taxon>
        <taxon>Batrachia</taxon>
        <taxon>Anura</taxon>
        <taxon>Neobatrachia</taxon>
        <taxon>Hyloidea</taxon>
        <taxon>Eleutherodactylidae</taxon>
        <taxon>Eleutherodactylinae</taxon>
        <taxon>Eleutherodactylus</taxon>
        <taxon>Eleutherodactylus</taxon>
    </lineage>
</organism>
<evidence type="ECO:0000256" key="1">
    <source>
        <dbReference type="ARBA" id="ARBA00010963"/>
    </source>
</evidence>
<evidence type="ECO:0000256" key="4">
    <source>
        <dbReference type="ARBA" id="ARBA00022776"/>
    </source>
</evidence>
<dbReference type="PANTHER" id="PTHR14728">
    <property type="entry name" value="PROTEIN AURORA BOREALIS"/>
    <property type="match status" value="1"/>
</dbReference>
<dbReference type="Proteomes" id="UP000770717">
    <property type="component" value="Unassembled WGS sequence"/>
</dbReference>
<dbReference type="GO" id="GO:0007088">
    <property type="term" value="P:regulation of mitotic nuclear division"/>
    <property type="evidence" value="ECO:0007669"/>
    <property type="project" value="TreeGrafter"/>
</dbReference>
<dbReference type="PANTHER" id="PTHR14728:SF2">
    <property type="entry name" value="PROTEIN AURORA BOREALIS"/>
    <property type="match status" value="1"/>
</dbReference>
<gene>
    <name evidence="6" type="ORF">GDO78_000556</name>
</gene>
<dbReference type="InterPro" id="IPR023252">
    <property type="entry name" value="Aurora_borealis_protein"/>
</dbReference>
<sequence length="608" mass="66793">MGDVRAQLTPETPGRVQILNPFESPNDYCSLQEPFVSSPTVFKPAKSSATPRQFRWSIDQIAAINPVDIDPEDIHRQALYLSHAKLDKEMEERRQRAIEEFFTKRTIVPSPWTQHEGKEGAQFHSTKCVDLHNESPLAREQAIILGKSTVACQTQLSLPVDFNIEKILGEYFRAEENEDQTQENLSSSSLRRKLFLDGQFSGSACSSPSSPPPGLYEAPPAPLGVLCSIDLSPVRCRSPMQTPSSGQFSSSPIQDGRRAYSLGSIASPTFFEKSPMREASPAFSPISSLLGKTSMAEQKKLSFPSPETLSASKSMVNSCTTSPLIEGCSPIKSVFQIKAKSCREGAQYRTSLFQIPFTIERLEEEKENSAPARPSLPEGSVVLQLHNMDTFSPDAHIMDSVTTISPMPCTQQAAMQATDALKDNDTVEMVDPAEIEDDQLWVKDAAGIENAPMTSFMTGNMFGVETSHMCMSPLAESSVIPCDSSSIQVDSGYTTQTGGSSMMDGIGTDGKENDTQICENQNGSQYVKAKNYFSPIKEFLPLDVKGHGLLEAESLESEHPLQKTHKLHPALHSGTCKLGSERLYSRLNKNVRIQNPQHAMDGKPVSHY</sequence>
<proteinExistence type="inferred from homology"/>
<comment type="caution">
    <text evidence="6">The sequence shown here is derived from an EMBL/GenBank/DDBJ whole genome shotgun (WGS) entry which is preliminary data.</text>
</comment>
<dbReference type="Pfam" id="PF15280">
    <property type="entry name" value="BORA_N"/>
    <property type="match status" value="1"/>
</dbReference>
<comment type="similarity">
    <text evidence="1">Belongs to the BORA family.</text>
</comment>
<dbReference type="OrthoDB" id="10020858at2759"/>
<keyword evidence="3" id="KW-0132">Cell division</keyword>
<keyword evidence="4" id="KW-0498">Mitosis</keyword>
<accession>A0A8J6KGG6</accession>
<dbReference type="GO" id="GO:0005737">
    <property type="term" value="C:cytoplasm"/>
    <property type="evidence" value="ECO:0007669"/>
    <property type="project" value="TreeGrafter"/>
</dbReference>
<dbReference type="GO" id="GO:0005634">
    <property type="term" value="C:nucleus"/>
    <property type="evidence" value="ECO:0007669"/>
    <property type="project" value="TreeGrafter"/>
</dbReference>
<evidence type="ECO:0000256" key="3">
    <source>
        <dbReference type="ARBA" id="ARBA00022618"/>
    </source>
</evidence>
<evidence type="ECO:0000313" key="6">
    <source>
        <dbReference type="EMBL" id="KAG9492097.1"/>
    </source>
</evidence>
<dbReference type="GO" id="GO:0060236">
    <property type="term" value="P:regulation of mitotic spindle organization"/>
    <property type="evidence" value="ECO:0007669"/>
    <property type="project" value="TreeGrafter"/>
</dbReference>
<dbReference type="PRINTS" id="PR02038">
    <property type="entry name" value="AURORABORA"/>
</dbReference>
<reference evidence="6" key="1">
    <citation type="thesis" date="2020" institute="ProQuest LLC" country="789 East Eisenhower Parkway, Ann Arbor, MI, USA">
        <title>Comparative Genomics and Chromosome Evolution.</title>
        <authorList>
            <person name="Mudd A.B."/>
        </authorList>
    </citation>
    <scope>NUCLEOTIDE SEQUENCE</scope>
    <source>
        <strain evidence="6">HN-11 Male</strain>
        <tissue evidence="6">Kidney and liver</tissue>
    </source>
</reference>
<dbReference type="GO" id="GO:0019901">
    <property type="term" value="F:protein kinase binding"/>
    <property type="evidence" value="ECO:0007669"/>
    <property type="project" value="TreeGrafter"/>
</dbReference>
<dbReference type="AlphaFoldDB" id="A0A8J6KGG6"/>
<dbReference type="EMBL" id="WNTK01000001">
    <property type="protein sequence ID" value="KAG9492097.1"/>
    <property type="molecule type" value="Genomic_DNA"/>
</dbReference>
<name>A0A8J6KGG6_ELECQ</name>
<evidence type="ECO:0000313" key="7">
    <source>
        <dbReference type="Proteomes" id="UP000770717"/>
    </source>
</evidence>
<evidence type="ECO:0000256" key="2">
    <source>
        <dbReference type="ARBA" id="ARBA00020055"/>
    </source>
</evidence>
<evidence type="ECO:0000256" key="5">
    <source>
        <dbReference type="ARBA" id="ARBA00023306"/>
    </source>
</evidence>
<keyword evidence="7" id="KW-1185">Reference proteome</keyword>
<protein>
    <recommendedName>
        <fullName evidence="2">Protein aurora borealis</fullName>
    </recommendedName>
</protein>
<dbReference type="GO" id="GO:0051301">
    <property type="term" value="P:cell division"/>
    <property type="evidence" value="ECO:0007669"/>
    <property type="project" value="UniProtKB-KW"/>
</dbReference>